<dbReference type="RefSeq" id="WP_145342114.1">
    <property type="nucleotide sequence ID" value="NZ_SMLY01000063.1"/>
</dbReference>
<reference evidence="2 3" key="1">
    <citation type="submission" date="2019-07" db="EMBL/GenBank/DDBJ databases">
        <title>Genomic Encyclopedia of Archaeal and Bacterial Type Strains, Phase II (KMG-II): from individual species to whole genera.</title>
        <authorList>
            <person name="Goeker M."/>
        </authorList>
    </citation>
    <scope>NUCLEOTIDE SEQUENCE [LARGE SCALE GENOMIC DNA]</scope>
    <source>
        <strain evidence="2 3">ATCC BAA-252</strain>
    </source>
</reference>
<dbReference type="Pfam" id="PF06127">
    <property type="entry name" value="Mpo1-like"/>
    <property type="match status" value="1"/>
</dbReference>
<dbReference type="Proteomes" id="UP000320593">
    <property type="component" value="Unassembled WGS sequence"/>
</dbReference>
<proteinExistence type="predicted"/>
<protein>
    <submittedName>
        <fullName evidence="2">Putative membrane protein YGL010W</fullName>
    </submittedName>
</protein>
<evidence type="ECO:0000313" key="2">
    <source>
        <dbReference type="EMBL" id="TWI89469.1"/>
    </source>
</evidence>
<dbReference type="PANTHER" id="PTHR28026">
    <property type="entry name" value="DUF962 DOMAIN PROTEIN (AFU_ORTHOLOGUE AFUA_8G05310)"/>
    <property type="match status" value="1"/>
</dbReference>
<keyword evidence="1" id="KW-0812">Transmembrane</keyword>
<accession>A0A562T799</accession>
<gene>
    <name evidence="2" type="ORF">JM93_01672</name>
</gene>
<dbReference type="PANTHER" id="PTHR28026:SF9">
    <property type="entry name" value="2-HYDROXY-PALMITIC ACID DIOXYGENASE MPO1"/>
    <property type="match status" value="1"/>
</dbReference>
<evidence type="ECO:0000313" key="3">
    <source>
        <dbReference type="Proteomes" id="UP000320593"/>
    </source>
</evidence>
<sequence>MSTQTTHGARARRIDVLLDEYGESHQNAINKFIHWICVPVIVWTVTALLWSVPIPAAFEAYPYVNWSTIVIALAAVYYLTLSVPLAFGMVVIGVICSALNAAYSLPLPLWQTALGVFVLAWIGQFIGHKIEGKKPSFFKDIQFLLIGPAWLLHFLYRKTGIPY</sequence>
<name>A0A562T799_9HYPH</name>
<dbReference type="EMBL" id="VLLF01000003">
    <property type="protein sequence ID" value="TWI89469.1"/>
    <property type="molecule type" value="Genomic_DNA"/>
</dbReference>
<keyword evidence="3" id="KW-1185">Reference proteome</keyword>
<evidence type="ECO:0000256" key="1">
    <source>
        <dbReference type="SAM" id="Phobius"/>
    </source>
</evidence>
<dbReference type="GO" id="GO:0046521">
    <property type="term" value="P:sphingoid catabolic process"/>
    <property type="evidence" value="ECO:0007669"/>
    <property type="project" value="TreeGrafter"/>
</dbReference>
<keyword evidence="1" id="KW-1133">Transmembrane helix</keyword>
<dbReference type="InterPro" id="IPR009305">
    <property type="entry name" value="Mpo1-like"/>
</dbReference>
<feature type="transmembrane region" description="Helical" evidence="1">
    <location>
        <begin position="109"/>
        <end position="126"/>
    </location>
</feature>
<dbReference type="GO" id="GO:0016020">
    <property type="term" value="C:membrane"/>
    <property type="evidence" value="ECO:0007669"/>
    <property type="project" value="GOC"/>
</dbReference>
<dbReference type="AlphaFoldDB" id="A0A562T799"/>
<feature type="transmembrane region" description="Helical" evidence="1">
    <location>
        <begin position="138"/>
        <end position="156"/>
    </location>
</feature>
<dbReference type="OrthoDB" id="5515308at2"/>
<feature type="transmembrane region" description="Helical" evidence="1">
    <location>
        <begin position="32"/>
        <end position="54"/>
    </location>
</feature>
<comment type="caution">
    <text evidence="2">The sequence shown here is derived from an EMBL/GenBank/DDBJ whole genome shotgun (WGS) entry which is preliminary data.</text>
</comment>
<organism evidence="2 3">
    <name type="scientific">Roseibium hamelinense</name>
    <dbReference type="NCBI Taxonomy" id="150831"/>
    <lineage>
        <taxon>Bacteria</taxon>
        <taxon>Pseudomonadati</taxon>
        <taxon>Pseudomonadota</taxon>
        <taxon>Alphaproteobacteria</taxon>
        <taxon>Hyphomicrobiales</taxon>
        <taxon>Stappiaceae</taxon>
        <taxon>Roseibium</taxon>
    </lineage>
</organism>
<keyword evidence="1" id="KW-0472">Membrane</keyword>